<feature type="coiled-coil region" evidence="1">
    <location>
        <begin position="14"/>
        <end position="41"/>
    </location>
</feature>
<evidence type="ECO:0000256" key="1">
    <source>
        <dbReference type="SAM" id="Coils"/>
    </source>
</evidence>
<keyword evidence="3" id="KW-1185">Reference proteome</keyword>
<evidence type="ECO:0000313" key="2">
    <source>
        <dbReference type="EMBL" id="MFD0942687.1"/>
    </source>
</evidence>
<organism evidence="2 3">
    <name type="scientific">Savagea faecisuis</name>
    <dbReference type="NCBI Taxonomy" id="1274803"/>
    <lineage>
        <taxon>Bacteria</taxon>
        <taxon>Bacillati</taxon>
        <taxon>Bacillota</taxon>
        <taxon>Bacilli</taxon>
        <taxon>Bacillales</taxon>
        <taxon>Caryophanaceae</taxon>
        <taxon>Savagea</taxon>
    </lineage>
</organism>
<evidence type="ECO:0000313" key="3">
    <source>
        <dbReference type="Proteomes" id="UP001596976"/>
    </source>
</evidence>
<dbReference type="EMBL" id="JBHTJF010000011">
    <property type="protein sequence ID" value="MFD0942687.1"/>
    <property type="molecule type" value="Genomic_DNA"/>
</dbReference>
<proteinExistence type="predicted"/>
<protein>
    <submittedName>
        <fullName evidence="2">Uncharacterized protein</fullName>
    </submittedName>
</protein>
<dbReference type="Proteomes" id="UP001596976">
    <property type="component" value="Unassembled WGS sequence"/>
</dbReference>
<gene>
    <name evidence="2" type="ORF">ACFQ0V_02740</name>
</gene>
<comment type="caution">
    <text evidence="2">The sequence shown here is derived from an EMBL/GenBank/DDBJ whole genome shotgun (WGS) entry which is preliminary data.</text>
</comment>
<sequence>MERKSRKIYEYMTIEQKQEALKLLKQDKEELSKEYKKAAKTYPKIVRQVISDTLDKWELEIDELSIDIENGNGILIK</sequence>
<keyword evidence="1" id="KW-0175">Coiled coil</keyword>
<accession>A0ABW3GUY2</accession>
<reference evidence="3" key="1">
    <citation type="journal article" date="2019" name="Int. J. Syst. Evol. Microbiol.">
        <title>The Global Catalogue of Microorganisms (GCM) 10K type strain sequencing project: providing services to taxonomists for standard genome sequencing and annotation.</title>
        <authorList>
            <consortium name="The Broad Institute Genomics Platform"/>
            <consortium name="The Broad Institute Genome Sequencing Center for Infectious Disease"/>
            <person name="Wu L."/>
            <person name="Ma J."/>
        </authorList>
    </citation>
    <scope>NUCLEOTIDE SEQUENCE [LARGE SCALE GENOMIC DNA]</scope>
    <source>
        <strain evidence="3">CCUG 63563</strain>
    </source>
</reference>
<dbReference type="RefSeq" id="WP_381009389.1">
    <property type="nucleotide sequence ID" value="NZ_JBHTJF010000011.1"/>
</dbReference>
<name>A0ABW3GUY2_9BACL</name>